<evidence type="ECO:0000256" key="1">
    <source>
        <dbReference type="SAM" id="Phobius"/>
    </source>
</evidence>
<keyword evidence="1" id="KW-1133">Transmembrane helix</keyword>
<comment type="caution">
    <text evidence="2">The sequence shown here is derived from an EMBL/GenBank/DDBJ whole genome shotgun (WGS) entry which is preliminary data.</text>
</comment>
<keyword evidence="1" id="KW-0472">Membrane</keyword>
<dbReference type="EMBL" id="DXHS01000045">
    <property type="protein sequence ID" value="HIW02203.1"/>
    <property type="molecule type" value="Genomic_DNA"/>
</dbReference>
<reference evidence="2" key="2">
    <citation type="submission" date="2021-04" db="EMBL/GenBank/DDBJ databases">
        <authorList>
            <person name="Gilroy R."/>
        </authorList>
    </citation>
    <scope>NUCLEOTIDE SEQUENCE</scope>
    <source>
        <strain evidence="2">12435</strain>
    </source>
</reference>
<keyword evidence="1" id="KW-0812">Transmembrane</keyword>
<reference evidence="2" key="1">
    <citation type="journal article" date="2021" name="PeerJ">
        <title>Extensive microbial diversity within the chicken gut microbiome revealed by metagenomics and culture.</title>
        <authorList>
            <person name="Gilroy R."/>
            <person name="Ravi A."/>
            <person name="Getino M."/>
            <person name="Pursley I."/>
            <person name="Horton D.L."/>
            <person name="Alikhan N.F."/>
            <person name="Baker D."/>
            <person name="Gharbi K."/>
            <person name="Hall N."/>
            <person name="Watson M."/>
            <person name="Adriaenssens E.M."/>
            <person name="Foster-Nyarko E."/>
            <person name="Jarju S."/>
            <person name="Secka A."/>
            <person name="Antonio M."/>
            <person name="Oren A."/>
            <person name="Chaudhuri R.R."/>
            <person name="La Ragione R."/>
            <person name="Hildebrand F."/>
            <person name="Pallen M.J."/>
        </authorList>
    </citation>
    <scope>NUCLEOTIDE SEQUENCE</scope>
    <source>
        <strain evidence="2">12435</strain>
    </source>
</reference>
<name>A0A9D1Q0Z6_9FIRM</name>
<accession>A0A9D1Q0Z6</accession>
<proteinExistence type="predicted"/>
<organism evidence="2 3">
    <name type="scientific">Candidatus Protoclostridium stercorigallinarum</name>
    <dbReference type="NCBI Taxonomy" id="2838741"/>
    <lineage>
        <taxon>Bacteria</taxon>
        <taxon>Bacillati</taxon>
        <taxon>Bacillota</taxon>
        <taxon>Clostridia</taxon>
        <taxon>Candidatus Protoclostridium</taxon>
    </lineage>
</organism>
<feature type="transmembrane region" description="Helical" evidence="1">
    <location>
        <begin position="6"/>
        <end position="33"/>
    </location>
</feature>
<dbReference type="Gene3D" id="1.10.1370.30">
    <property type="match status" value="1"/>
</dbReference>
<dbReference type="SUPFAM" id="SSF55486">
    <property type="entry name" value="Metalloproteases ('zincins'), catalytic domain"/>
    <property type="match status" value="1"/>
</dbReference>
<dbReference type="Proteomes" id="UP000823990">
    <property type="component" value="Unassembled WGS sequence"/>
</dbReference>
<gene>
    <name evidence="2" type="ORF">H9892_02560</name>
</gene>
<sequence length="590" mass="66101">MKDKSKILSIIFSVVAGALIVAIVVGTILVCLGMRRRTYGHMRYGDIVYARPDFDELDEAFDEAIYEAENGSRMSAVSAMNNATTLFNELIGALQYASIEYQKDFTDERWSGEYKAVYEQYDKSYVDYCTMMYTALEGPNGSAIFSGYSDAEKQEIRDAYESVTGTGNYVEYRNAIREITAEYNALGSGSGTPVFANEVTARNYATKAGDMLLEMAEIYNDMYSSGYAEEAYRAFGREYTPEDAEVMRDHVKEYLGGYVKELYDSLGDEGIYIYNRVSLNDDLSGSDVVKNYLADVCSSTATDGIGEDMQGYLTEAYDFMREYDLYYRSTSTKGSTGAFTTYLSMYEMPYLFQYVNGSLTETSTFVHEFGHFSSYYINGSYGGVDLDIAEVQSQALEFMFIDRYDELYAGYTATVNGTRYDGSDIAETAAKGDLMNSLLFGVVMGCVMDELQYDVYTNISAYDGGADVTEKFVSVLAEYGLDEEFTARMSADLGYGYDYFNYWWAAVSHTFEQPFYYISYAMSAVPALTIYVDSVSDFTSAAREYNYIQYYGDGSYSFEDLLSLAGVSSPFAESTYEALSSYFTVISEGA</sequence>
<dbReference type="AlphaFoldDB" id="A0A9D1Q0Z6"/>
<evidence type="ECO:0000313" key="2">
    <source>
        <dbReference type="EMBL" id="HIW02203.1"/>
    </source>
</evidence>
<evidence type="ECO:0000313" key="3">
    <source>
        <dbReference type="Proteomes" id="UP000823990"/>
    </source>
</evidence>
<protein>
    <submittedName>
        <fullName evidence="2">Uncharacterized protein</fullName>
    </submittedName>
</protein>